<protein>
    <submittedName>
        <fullName evidence="2">Uncharacterized protein</fullName>
    </submittedName>
</protein>
<dbReference type="AlphaFoldDB" id="A0A1I1CAA3"/>
<keyword evidence="1" id="KW-1133">Transmembrane helix</keyword>
<dbReference type="STRING" id="490629.SAMN05216266_12169"/>
<keyword evidence="1" id="KW-0472">Membrane</keyword>
<proteinExistence type="predicted"/>
<dbReference type="RefSeq" id="WP_091677277.1">
    <property type="nucleotide sequence ID" value="NZ_FOKG01000021.1"/>
</dbReference>
<keyword evidence="1" id="KW-0812">Transmembrane</keyword>
<dbReference type="EMBL" id="FOKG01000021">
    <property type="protein sequence ID" value="SFB57848.1"/>
    <property type="molecule type" value="Genomic_DNA"/>
</dbReference>
<organism evidence="2 3">
    <name type="scientific">Amycolatopsis marina</name>
    <dbReference type="NCBI Taxonomy" id="490629"/>
    <lineage>
        <taxon>Bacteria</taxon>
        <taxon>Bacillati</taxon>
        <taxon>Actinomycetota</taxon>
        <taxon>Actinomycetes</taxon>
        <taxon>Pseudonocardiales</taxon>
        <taxon>Pseudonocardiaceae</taxon>
        <taxon>Amycolatopsis</taxon>
    </lineage>
</organism>
<feature type="transmembrane region" description="Helical" evidence="1">
    <location>
        <begin position="92"/>
        <end position="113"/>
    </location>
</feature>
<dbReference type="OrthoDB" id="3691820at2"/>
<accession>A0A1I1CAA3</accession>
<evidence type="ECO:0000313" key="3">
    <source>
        <dbReference type="Proteomes" id="UP000243799"/>
    </source>
</evidence>
<feature type="transmembrane region" description="Helical" evidence="1">
    <location>
        <begin position="125"/>
        <end position="148"/>
    </location>
</feature>
<name>A0A1I1CAA3_9PSEU</name>
<feature type="transmembrane region" description="Helical" evidence="1">
    <location>
        <begin position="66"/>
        <end position="85"/>
    </location>
</feature>
<evidence type="ECO:0000313" key="2">
    <source>
        <dbReference type="EMBL" id="SFB57848.1"/>
    </source>
</evidence>
<reference evidence="3" key="1">
    <citation type="submission" date="2016-10" db="EMBL/GenBank/DDBJ databases">
        <authorList>
            <person name="Varghese N."/>
            <person name="Submissions S."/>
        </authorList>
    </citation>
    <scope>NUCLEOTIDE SEQUENCE [LARGE SCALE GENOMIC DNA]</scope>
    <source>
        <strain evidence="3">CGMCC 4.3568</strain>
    </source>
</reference>
<dbReference type="Proteomes" id="UP000243799">
    <property type="component" value="Unassembled WGS sequence"/>
</dbReference>
<feature type="transmembrane region" description="Helical" evidence="1">
    <location>
        <begin position="12"/>
        <end position="35"/>
    </location>
</feature>
<sequence>MRSTSPARPTSRYLLAVLTSAGLAVTVLGSFLPWLRSGNVTRNSYESAGLADHFALVDNDFLVVTLRTWIAIPALGALCVALIAVRLDRSAGVLTLAVSALAGTPAGILTVQASDPAGLVGIAPAGPITSLAGSIIALIGALGILVVAGRTRGPADGRAGTRT</sequence>
<gene>
    <name evidence="2" type="ORF">SAMN05216266_12169</name>
</gene>
<evidence type="ECO:0000256" key="1">
    <source>
        <dbReference type="SAM" id="Phobius"/>
    </source>
</evidence>
<keyword evidence="3" id="KW-1185">Reference proteome</keyword>